<evidence type="ECO:0000313" key="4">
    <source>
        <dbReference type="Proteomes" id="UP001163046"/>
    </source>
</evidence>
<comment type="similarity">
    <text evidence="1">Belongs to the pectinacetylesterase family. Notum subfamily.</text>
</comment>
<organism evidence="3 4">
    <name type="scientific">Desmophyllum pertusum</name>
    <dbReference type="NCBI Taxonomy" id="174260"/>
    <lineage>
        <taxon>Eukaryota</taxon>
        <taxon>Metazoa</taxon>
        <taxon>Cnidaria</taxon>
        <taxon>Anthozoa</taxon>
        <taxon>Hexacorallia</taxon>
        <taxon>Scleractinia</taxon>
        <taxon>Caryophylliina</taxon>
        <taxon>Caryophylliidae</taxon>
        <taxon>Desmophyllum</taxon>
    </lineage>
</organism>
<feature type="region of interest" description="Disordered" evidence="2">
    <location>
        <begin position="90"/>
        <end position="111"/>
    </location>
</feature>
<dbReference type="EMBL" id="MU827783">
    <property type="protein sequence ID" value="KAJ7335955.1"/>
    <property type="molecule type" value="Genomic_DNA"/>
</dbReference>
<evidence type="ECO:0000256" key="1">
    <source>
        <dbReference type="ARBA" id="ARBA00010213"/>
    </source>
</evidence>
<name>A0A9X0CEX3_9CNID</name>
<dbReference type="Pfam" id="PF03283">
    <property type="entry name" value="PAE"/>
    <property type="match status" value="1"/>
</dbReference>
<dbReference type="InterPro" id="IPR004963">
    <property type="entry name" value="PAE/NOTUM"/>
</dbReference>
<accession>A0A9X0CEX3</accession>
<keyword evidence="4" id="KW-1185">Reference proteome</keyword>
<reference evidence="3" key="1">
    <citation type="submission" date="2023-01" db="EMBL/GenBank/DDBJ databases">
        <title>Genome assembly of the deep-sea coral Lophelia pertusa.</title>
        <authorList>
            <person name="Herrera S."/>
            <person name="Cordes E."/>
        </authorList>
    </citation>
    <scope>NUCLEOTIDE SEQUENCE</scope>
    <source>
        <strain evidence="3">USNM1676648</strain>
        <tissue evidence="3">Polyp</tissue>
    </source>
</reference>
<sequence>MTSACLTISRTRFCVSQSYARYLGAITVTLDALDIFSRRLTDLAFADSTHKNIHSHASSDTSCYPPTWNFRQFAAGNFKDIVTDACSSGRVRDTLPSPPRTRGHVMEQETDTKLNRNAKQKVKNVLRTTDKTEEILSALEKLFPTNRTVTSSREGVYELQLLPNVSAKGAVCLDGSPPGFYLRNGTGLGNLSGLFFSGGCLVPRCRHVL</sequence>
<dbReference type="Proteomes" id="UP001163046">
    <property type="component" value="Unassembled WGS sequence"/>
</dbReference>
<evidence type="ECO:0000313" key="3">
    <source>
        <dbReference type="EMBL" id="KAJ7335955.1"/>
    </source>
</evidence>
<protein>
    <submittedName>
        <fullName evidence="3">Uncharacterized protein</fullName>
    </submittedName>
</protein>
<comment type="caution">
    <text evidence="3">The sequence shown here is derived from an EMBL/GenBank/DDBJ whole genome shotgun (WGS) entry which is preliminary data.</text>
</comment>
<dbReference type="AlphaFoldDB" id="A0A9X0CEX3"/>
<proteinExistence type="inferred from homology"/>
<evidence type="ECO:0000256" key="2">
    <source>
        <dbReference type="SAM" id="MobiDB-lite"/>
    </source>
</evidence>
<dbReference type="GO" id="GO:0016787">
    <property type="term" value="F:hydrolase activity"/>
    <property type="evidence" value="ECO:0007669"/>
    <property type="project" value="InterPro"/>
</dbReference>
<gene>
    <name evidence="3" type="ORF">OS493_013318</name>
</gene>